<dbReference type="NCBIfam" id="TIGR02479">
    <property type="entry name" value="FliA_WhiG"/>
    <property type="match status" value="1"/>
</dbReference>
<organism evidence="6 7">
    <name type="scientific">Camelliibacillus cellulosilyticus</name>
    <dbReference type="NCBI Taxonomy" id="2174486"/>
    <lineage>
        <taxon>Bacteria</taxon>
        <taxon>Bacillati</taxon>
        <taxon>Bacillota</taxon>
        <taxon>Bacilli</taxon>
        <taxon>Bacillales</taxon>
        <taxon>Sporolactobacillaceae</taxon>
        <taxon>Camelliibacillus</taxon>
    </lineage>
</organism>
<dbReference type="Pfam" id="PF04542">
    <property type="entry name" value="Sigma70_r2"/>
    <property type="match status" value="1"/>
</dbReference>
<keyword evidence="2" id="KW-0731">Sigma factor</keyword>
<dbReference type="InterPro" id="IPR014284">
    <property type="entry name" value="RNA_pol_sigma-70_dom"/>
</dbReference>
<dbReference type="NCBIfam" id="NF005413">
    <property type="entry name" value="PRK06986.1"/>
    <property type="match status" value="1"/>
</dbReference>
<dbReference type="PRINTS" id="PR00046">
    <property type="entry name" value="SIGMA70FCT"/>
</dbReference>
<dbReference type="Pfam" id="PF04539">
    <property type="entry name" value="Sigma70_r3"/>
    <property type="match status" value="1"/>
</dbReference>
<proteinExistence type="predicted"/>
<dbReference type="PANTHER" id="PTHR30385:SF7">
    <property type="entry name" value="RNA POLYMERASE SIGMA FACTOR FLIA"/>
    <property type="match status" value="1"/>
</dbReference>
<dbReference type="PANTHER" id="PTHR30385">
    <property type="entry name" value="SIGMA FACTOR F FLAGELLAR"/>
    <property type="match status" value="1"/>
</dbReference>
<dbReference type="Gene3D" id="1.20.140.160">
    <property type="match status" value="1"/>
</dbReference>
<dbReference type="EMBL" id="JBHSFW010000001">
    <property type="protein sequence ID" value="MFC4617368.1"/>
    <property type="molecule type" value="Genomic_DNA"/>
</dbReference>
<sequence>MRAIKSSPVARDDQYFWDLWFMDKDPEAADYLMRLYEPLVIYHVKRIQVGLPKSVTFDELMSYGYTGLYDALLKFDSARDLKFDTYASIRVRGAILDGLRRDDPMPRTLRSKTKKIEATVERLEQRYQRDVTVEEIAEELEMKPDDIRTVLTDGFTVNMVSMDEAIDAHAGGENIGSLIEDKWALDPMENILQEELVSQLAEILASLTEKEQLVISLFYYEELTLSEIGRVLNLSTSRVSQIHSKALTKLKNVINKEMDVPIR</sequence>
<evidence type="ECO:0000313" key="7">
    <source>
        <dbReference type="Proteomes" id="UP001596022"/>
    </source>
</evidence>
<protein>
    <submittedName>
        <fullName evidence="6">FliA/WhiG family RNA polymerase sigma factor</fullName>
    </submittedName>
</protein>
<reference evidence="7" key="1">
    <citation type="journal article" date="2019" name="Int. J. Syst. Evol. Microbiol.">
        <title>The Global Catalogue of Microorganisms (GCM) 10K type strain sequencing project: providing services to taxonomists for standard genome sequencing and annotation.</title>
        <authorList>
            <consortium name="The Broad Institute Genomics Platform"/>
            <consortium name="The Broad Institute Genome Sequencing Center for Infectious Disease"/>
            <person name="Wu L."/>
            <person name="Ma J."/>
        </authorList>
    </citation>
    <scope>NUCLEOTIDE SEQUENCE [LARGE SCALE GENOMIC DNA]</scope>
    <source>
        <strain evidence="7">CGMCC 1.16306</strain>
    </source>
</reference>
<dbReference type="InterPro" id="IPR007624">
    <property type="entry name" value="RNA_pol_sigma70_r3"/>
</dbReference>
<dbReference type="InterPro" id="IPR013325">
    <property type="entry name" value="RNA_pol_sigma_r2"/>
</dbReference>
<evidence type="ECO:0000256" key="3">
    <source>
        <dbReference type="ARBA" id="ARBA00023125"/>
    </source>
</evidence>
<dbReference type="Pfam" id="PF04545">
    <property type="entry name" value="Sigma70_r4"/>
    <property type="match status" value="1"/>
</dbReference>
<dbReference type="Gene3D" id="1.10.1740.10">
    <property type="match status" value="1"/>
</dbReference>
<feature type="domain" description="RNA polymerase sigma-70" evidence="5">
    <location>
        <begin position="224"/>
        <end position="250"/>
    </location>
</feature>
<evidence type="ECO:0000256" key="1">
    <source>
        <dbReference type="ARBA" id="ARBA00023015"/>
    </source>
</evidence>
<accession>A0ABV9GHK0</accession>
<dbReference type="SUPFAM" id="SSF88946">
    <property type="entry name" value="Sigma2 domain of RNA polymerase sigma factors"/>
    <property type="match status" value="1"/>
</dbReference>
<dbReference type="InterPro" id="IPR012845">
    <property type="entry name" value="RNA_pol_sigma_FliA_WhiG"/>
</dbReference>
<keyword evidence="7" id="KW-1185">Reference proteome</keyword>
<name>A0ABV9GHK0_9BACL</name>
<dbReference type="CDD" id="cd06171">
    <property type="entry name" value="Sigma70_r4"/>
    <property type="match status" value="1"/>
</dbReference>
<dbReference type="PIRSF" id="PIRSF000770">
    <property type="entry name" value="RNA_pol_sigma-SigE/K"/>
    <property type="match status" value="1"/>
</dbReference>
<dbReference type="InterPro" id="IPR013324">
    <property type="entry name" value="RNA_pol_sigma_r3/r4-like"/>
</dbReference>
<dbReference type="SUPFAM" id="SSF88659">
    <property type="entry name" value="Sigma3 and sigma4 domains of RNA polymerase sigma factors"/>
    <property type="match status" value="2"/>
</dbReference>
<dbReference type="PROSITE" id="PS00716">
    <property type="entry name" value="SIGMA70_2"/>
    <property type="match status" value="1"/>
</dbReference>
<keyword evidence="3" id="KW-0238">DNA-binding</keyword>
<evidence type="ECO:0000256" key="4">
    <source>
        <dbReference type="ARBA" id="ARBA00023163"/>
    </source>
</evidence>
<gene>
    <name evidence="6" type="ORF">ACFO4N_01335</name>
</gene>
<dbReference type="RefSeq" id="WP_376844415.1">
    <property type="nucleotide sequence ID" value="NZ_JBHSFW010000001.1"/>
</dbReference>
<dbReference type="NCBIfam" id="NF005809">
    <property type="entry name" value="PRK07670.1"/>
    <property type="match status" value="1"/>
</dbReference>
<keyword evidence="4" id="KW-0804">Transcription</keyword>
<dbReference type="NCBIfam" id="TIGR02937">
    <property type="entry name" value="sigma70-ECF"/>
    <property type="match status" value="1"/>
</dbReference>
<keyword evidence="1" id="KW-0805">Transcription regulation</keyword>
<dbReference type="InterPro" id="IPR007627">
    <property type="entry name" value="RNA_pol_sigma70_r2"/>
</dbReference>
<evidence type="ECO:0000259" key="5">
    <source>
        <dbReference type="PROSITE" id="PS00716"/>
    </source>
</evidence>
<evidence type="ECO:0000313" key="6">
    <source>
        <dbReference type="EMBL" id="MFC4617368.1"/>
    </source>
</evidence>
<evidence type="ECO:0000256" key="2">
    <source>
        <dbReference type="ARBA" id="ARBA00023082"/>
    </source>
</evidence>
<dbReference type="InterPro" id="IPR007630">
    <property type="entry name" value="RNA_pol_sigma70_r4"/>
</dbReference>
<dbReference type="Proteomes" id="UP001596022">
    <property type="component" value="Unassembled WGS sequence"/>
</dbReference>
<dbReference type="InterPro" id="IPR000943">
    <property type="entry name" value="RNA_pol_sigma70"/>
</dbReference>
<comment type="caution">
    <text evidence="6">The sequence shown here is derived from an EMBL/GenBank/DDBJ whole genome shotgun (WGS) entry which is preliminary data.</text>
</comment>